<dbReference type="Gene3D" id="3.30.810.10">
    <property type="entry name" value="2-Layer Sandwich"/>
    <property type="match status" value="1"/>
</dbReference>
<dbReference type="SMART" id="SM00330">
    <property type="entry name" value="PIPKc"/>
    <property type="match status" value="1"/>
</dbReference>
<evidence type="ECO:0000256" key="1">
    <source>
        <dbReference type="PROSITE-ProRule" id="PRU00781"/>
    </source>
</evidence>
<keyword evidence="1" id="KW-0067">ATP-binding</keyword>
<dbReference type="InterPro" id="IPR013580">
    <property type="entry name" value="LI-POR_suB-like_C"/>
</dbReference>
<dbReference type="EMBL" id="BRYB01001169">
    <property type="protein sequence ID" value="GMI19548.1"/>
    <property type="molecule type" value="Genomic_DNA"/>
</dbReference>
<comment type="caution">
    <text evidence="5">The sequence shown here is derived from an EMBL/GenBank/DDBJ whole genome shotgun (WGS) entry which is preliminary data.</text>
</comment>
<evidence type="ECO:0000256" key="2">
    <source>
        <dbReference type="SAM" id="MobiDB-lite"/>
    </source>
</evidence>
<evidence type="ECO:0000313" key="5">
    <source>
        <dbReference type="EMBL" id="GMI19548.1"/>
    </source>
</evidence>
<dbReference type="Gene3D" id="3.30.800.10">
    <property type="entry name" value="Phosphatidylinositol Phosphate Kinase II Beta"/>
    <property type="match status" value="1"/>
</dbReference>
<feature type="chain" id="PRO_5045748852" description="PIPK domain-containing protein" evidence="3">
    <location>
        <begin position="19"/>
        <end position="515"/>
    </location>
</feature>
<dbReference type="Gene3D" id="1.10.8.550">
    <property type="entry name" value="Proto-chlorophyllide reductase 57 kD subunit B"/>
    <property type="match status" value="1"/>
</dbReference>
<feature type="signal peptide" evidence="3">
    <location>
        <begin position="1"/>
        <end position="18"/>
    </location>
</feature>
<dbReference type="InterPro" id="IPR023610">
    <property type="entry name" value="PInositol-4/5-P-5/4-kinase"/>
</dbReference>
<keyword evidence="1" id="KW-0547">Nucleotide-binding</keyword>
<dbReference type="InterPro" id="IPR002498">
    <property type="entry name" value="PInositol-4-P-4/5-kinase_core"/>
</dbReference>
<dbReference type="Pfam" id="PF08369">
    <property type="entry name" value="PCP_red"/>
    <property type="match status" value="1"/>
</dbReference>
<keyword evidence="6" id="KW-1185">Reference proteome</keyword>
<keyword evidence="1" id="KW-0418">Kinase</keyword>
<sequence length="515" mass="56313">MLACVLSLRMASLGLLTCTRRQAARRLRARAEESERGLEEGSELALVAAELGRVFGEGGGEPALPASGPLAWEPAAEERLRSVPFFARGIARRRTEELASERGLERVTDELLLEAKGARAGGGEAEAPRNAPAPAPAPAPPPAATCTVTAVEEPSFSRLRSSAFSVPPPLYASRMSGPFLSFSPNSRGSERAGRPLFMFSADGGLLVKKVPRRERDALVRMLKGYSKYMRSRAGRQSLLTRFLGLYDVEIVRQSGGFMGGPRVVSRHTLVVMNNVFPAARAGQITERFDLKGSTQGRECGEEERLGKGRHAVLKDKDLLRSVAAELDSGTAYKSGRWGISLGHAQKKKLLKVLRKDVEFLQANNIIDYSLLVGVRGREPPVAVEARGERGLADEEEEASEKAAGSPRLRAVIALLRRPPAFLWRETKHLLRLLLLPGDGVDSSAVECRMGKLRGRRFNEPAIFYLGLIDPLQPWSGRKWLERKAKGLVTDVSRISAAPPAYYAQRFLAFLDSNIT</sequence>
<dbReference type="Pfam" id="PF01504">
    <property type="entry name" value="PIP5K"/>
    <property type="match status" value="1"/>
</dbReference>
<feature type="domain" description="PIPK" evidence="4">
    <location>
        <begin position="87"/>
        <end position="514"/>
    </location>
</feature>
<accession>A0ABQ6M535</accession>
<dbReference type="InterPro" id="IPR027483">
    <property type="entry name" value="PInositol-4-P-4/5-kinase_C_sf"/>
</dbReference>
<evidence type="ECO:0000259" key="4">
    <source>
        <dbReference type="PROSITE" id="PS51455"/>
    </source>
</evidence>
<evidence type="ECO:0000313" key="6">
    <source>
        <dbReference type="Proteomes" id="UP001165060"/>
    </source>
</evidence>
<dbReference type="InterPro" id="IPR042298">
    <property type="entry name" value="P-CP_red_C"/>
</dbReference>
<keyword evidence="3" id="KW-0732">Signal</keyword>
<feature type="region of interest" description="Disordered" evidence="2">
    <location>
        <begin position="119"/>
        <end position="145"/>
    </location>
</feature>
<dbReference type="InterPro" id="IPR027484">
    <property type="entry name" value="PInositol-4-P-5-kinase_N"/>
</dbReference>
<dbReference type="Proteomes" id="UP001165060">
    <property type="component" value="Unassembled WGS sequence"/>
</dbReference>
<dbReference type="CDD" id="cd00139">
    <property type="entry name" value="PIPKc"/>
    <property type="match status" value="1"/>
</dbReference>
<dbReference type="PROSITE" id="PS51455">
    <property type="entry name" value="PIPK"/>
    <property type="match status" value="1"/>
</dbReference>
<evidence type="ECO:0000256" key="3">
    <source>
        <dbReference type="SAM" id="SignalP"/>
    </source>
</evidence>
<gene>
    <name evidence="5" type="ORF">TeGR_g3227</name>
</gene>
<reference evidence="5 6" key="1">
    <citation type="journal article" date="2023" name="Commun. Biol.">
        <title>Genome analysis of Parmales, the sister group of diatoms, reveals the evolutionary specialization of diatoms from phago-mixotrophs to photoautotrophs.</title>
        <authorList>
            <person name="Ban H."/>
            <person name="Sato S."/>
            <person name="Yoshikawa S."/>
            <person name="Yamada K."/>
            <person name="Nakamura Y."/>
            <person name="Ichinomiya M."/>
            <person name="Sato N."/>
            <person name="Blanc-Mathieu R."/>
            <person name="Endo H."/>
            <person name="Kuwata A."/>
            <person name="Ogata H."/>
        </authorList>
    </citation>
    <scope>NUCLEOTIDE SEQUENCE [LARGE SCALE GENOMIC DNA]</scope>
</reference>
<name>A0ABQ6M535_9STRA</name>
<protein>
    <recommendedName>
        <fullName evidence="4">PIPK domain-containing protein</fullName>
    </recommendedName>
</protein>
<feature type="compositionally biased region" description="Pro residues" evidence="2">
    <location>
        <begin position="131"/>
        <end position="143"/>
    </location>
</feature>
<keyword evidence="1" id="KW-0808">Transferase</keyword>
<proteinExistence type="predicted"/>
<dbReference type="PANTHER" id="PTHR23086">
    <property type="entry name" value="PHOSPHATIDYLINOSITOL-4-PHOSPHATE 5-KINASE"/>
    <property type="match status" value="1"/>
</dbReference>
<dbReference type="PANTHER" id="PTHR23086:SF8">
    <property type="entry name" value="PHOSPHATIDYLINOSITOL 5-PHOSPHATE 4-KINASE, ISOFORM A"/>
    <property type="match status" value="1"/>
</dbReference>
<organism evidence="5 6">
    <name type="scientific">Tetraparma gracilis</name>
    <dbReference type="NCBI Taxonomy" id="2962635"/>
    <lineage>
        <taxon>Eukaryota</taxon>
        <taxon>Sar</taxon>
        <taxon>Stramenopiles</taxon>
        <taxon>Ochrophyta</taxon>
        <taxon>Bolidophyceae</taxon>
        <taxon>Parmales</taxon>
        <taxon>Triparmaceae</taxon>
        <taxon>Tetraparma</taxon>
    </lineage>
</organism>
<dbReference type="SUPFAM" id="SSF56104">
    <property type="entry name" value="SAICAR synthase-like"/>
    <property type="match status" value="1"/>
</dbReference>